<proteinExistence type="predicted"/>
<feature type="compositionally biased region" description="Low complexity" evidence="2">
    <location>
        <begin position="75"/>
        <end position="87"/>
    </location>
</feature>
<keyword evidence="1" id="KW-0175">Coiled coil</keyword>
<evidence type="ECO:0000256" key="2">
    <source>
        <dbReference type="SAM" id="MobiDB-lite"/>
    </source>
</evidence>
<evidence type="ECO:0000256" key="1">
    <source>
        <dbReference type="SAM" id="Coils"/>
    </source>
</evidence>
<evidence type="ECO:0000313" key="4">
    <source>
        <dbReference type="Proteomes" id="UP000009173"/>
    </source>
</evidence>
<protein>
    <submittedName>
        <fullName evidence="3">Uncharacterized protein</fullName>
    </submittedName>
</protein>
<feature type="compositionally biased region" description="Basic and acidic residues" evidence="2">
    <location>
        <begin position="65"/>
        <end position="74"/>
    </location>
</feature>
<name>A0A0H3ACF6_NITV4</name>
<geneLocation type="plasmid" evidence="3 4">
    <name>pDVUL01</name>
</geneLocation>
<dbReference type="KEGG" id="dvl:Dvul_3003"/>
<keyword evidence="3" id="KW-0614">Plasmid</keyword>
<dbReference type="AlphaFoldDB" id="A0A0H3ACF6"/>
<dbReference type="EMBL" id="CP000528">
    <property type="protein sequence ID" value="ABM30014.1"/>
    <property type="molecule type" value="Genomic_DNA"/>
</dbReference>
<dbReference type="RefSeq" id="WP_011787383.1">
    <property type="nucleotide sequence ID" value="NC_008741.1"/>
</dbReference>
<dbReference type="Proteomes" id="UP000009173">
    <property type="component" value="Plasmid pDVUL01"/>
</dbReference>
<sequence length="100" mass="10476">MAFTEQDFEAQQAQLRQLEDELSRLDAQLDAQMKAAGVSGADLAAVDTATLPPEVAKAFTQAQENAKREGEARASRCATASTATASAKIPGAGRRGAVRL</sequence>
<reference evidence="4" key="1">
    <citation type="journal article" date="2009" name="Environ. Microbiol.">
        <title>Contribution of mobile genetic elements to Desulfovibrio vulgaris genome plasticity.</title>
        <authorList>
            <person name="Walker C.B."/>
            <person name="Stolyar S."/>
            <person name="Chivian D."/>
            <person name="Pinel N."/>
            <person name="Gabster J.A."/>
            <person name="Dehal P.S."/>
            <person name="He Z."/>
            <person name="Yang Z.K."/>
            <person name="Yen H.C."/>
            <person name="Zhou J."/>
            <person name="Wall J.D."/>
            <person name="Hazen T.C."/>
            <person name="Arkin A.P."/>
            <person name="Stahl D.A."/>
        </authorList>
    </citation>
    <scope>NUCLEOTIDE SEQUENCE [LARGE SCALE GENOMIC DNA]</scope>
    <source>
        <strain evidence="4">DP4</strain>
        <plasmid evidence="4">Plasmid pDVUL01</plasmid>
    </source>
</reference>
<organism evidence="3 4">
    <name type="scientific">Nitratidesulfovibrio vulgaris (strain DP4)</name>
    <name type="common">Desulfovibrio vulgaris</name>
    <dbReference type="NCBI Taxonomy" id="391774"/>
    <lineage>
        <taxon>Bacteria</taxon>
        <taxon>Pseudomonadati</taxon>
        <taxon>Thermodesulfobacteriota</taxon>
        <taxon>Desulfovibrionia</taxon>
        <taxon>Desulfovibrionales</taxon>
        <taxon>Desulfovibrionaceae</taxon>
        <taxon>Nitratidesulfovibrio</taxon>
    </lineage>
</organism>
<dbReference type="HOGENOM" id="CLU_180632_0_0_7"/>
<feature type="region of interest" description="Disordered" evidence="2">
    <location>
        <begin position="63"/>
        <end position="100"/>
    </location>
</feature>
<gene>
    <name evidence="3" type="ordered locus">Dvul_3003</name>
</gene>
<accession>A0A0H3ACF6</accession>
<evidence type="ECO:0000313" key="3">
    <source>
        <dbReference type="EMBL" id="ABM30014.1"/>
    </source>
</evidence>
<feature type="coiled-coil region" evidence="1">
    <location>
        <begin position="1"/>
        <end position="35"/>
    </location>
</feature>